<evidence type="ECO:0000256" key="6">
    <source>
        <dbReference type="ARBA" id="ARBA00023004"/>
    </source>
</evidence>
<dbReference type="NCBIfam" id="NF003027">
    <property type="entry name" value="PRK03906.1"/>
    <property type="match status" value="1"/>
</dbReference>
<evidence type="ECO:0000256" key="9">
    <source>
        <dbReference type="HAMAP-Rule" id="MF_00106"/>
    </source>
</evidence>
<accession>A0A101HL46</accession>
<evidence type="ECO:0000256" key="2">
    <source>
        <dbReference type="ARBA" id="ARBA00002713"/>
    </source>
</evidence>
<dbReference type="InterPro" id="IPR036237">
    <property type="entry name" value="Xyl_isomerase-like_sf"/>
</dbReference>
<dbReference type="PIRSF" id="PIRSF016049">
    <property type="entry name" value="Man_dehyd"/>
    <property type="match status" value="1"/>
</dbReference>
<evidence type="ECO:0000256" key="4">
    <source>
        <dbReference type="ARBA" id="ARBA00007389"/>
    </source>
</evidence>
<dbReference type="UniPathway" id="UPA00246"/>
<dbReference type="Proteomes" id="UP000053860">
    <property type="component" value="Unassembled WGS sequence"/>
</dbReference>
<evidence type="ECO:0000313" key="11">
    <source>
        <dbReference type="Proteomes" id="UP000053860"/>
    </source>
</evidence>
<dbReference type="PANTHER" id="PTHR30387:SF2">
    <property type="entry name" value="MANNONATE DEHYDRATASE"/>
    <property type="match status" value="1"/>
</dbReference>
<keyword evidence="8 9" id="KW-0456">Lyase</keyword>
<dbReference type="EC" id="4.2.1.8" evidence="5 9"/>
<comment type="cofactor">
    <cofactor evidence="9">
        <name>Fe(2+)</name>
        <dbReference type="ChEBI" id="CHEBI:29033"/>
    </cofactor>
    <cofactor evidence="9">
        <name>Mn(2+)</name>
        <dbReference type="ChEBI" id="CHEBI:29035"/>
    </cofactor>
</comment>
<evidence type="ECO:0000256" key="1">
    <source>
        <dbReference type="ARBA" id="ARBA00001794"/>
    </source>
</evidence>
<dbReference type="PANTHER" id="PTHR30387">
    <property type="entry name" value="MANNONATE DEHYDRATASE"/>
    <property type="match status" value="1"/>
</dbReference>
<sequence length="346" mass="39515">MKLSFRWYGLDDPVPLTFIRQVPVIKGIVSALNHIPVGETWPLKDILSLKKQIEKAGFEWTAIESIPVHEDIKLGNDRRDVWIGKYCDSIRNMGKGGIPILCYNFMPVFDWTRSTLDMKLPDGSTCLAYDHEIIRHVDLKKRTFSLPGWATAYEKDALIRLLDAYKEQTEEDLWENLAYFLKRVIPVAEESGVRMGIHPDDPPWSIFGLPRIVRNEESLDRFLQIVDSPANGLTLCTGSLGPNEQNDMVRLTDKYAGKDRIVFAHIRNIKRTGPFSFHETAHPSACGDVDIRGVLAMYHKHNFKGIIRPDHGRMIWNEKGRPGYGLYDRSLGAMYIAGIWEGLNHV</sequence>
<comment type="function">
    <text evidence="2 9">Catalyzes the dehydration of D-mannonate.</text>
</comment>
<evidence type="ECO:0000313" key="10">
    <source>
        <dbReference type="EMBL" id="KUK78827.1"/>
    </source>
</evidence>
<dbReference type="EMBL" id="LGGN01000001">
    <property type="protein sequence ID" value="KUK78827.1"/>
    <property type="molecule type" value="Genomic_DNA"/>
</dbReference>
<keyword evidence="6 9" id="KW-0408">Iron</keyword>
<dbReference type="GO" id="GO:0008927">
    <property type="term" value="F:mannonate dehydratase activity"/>
    <property type="evidence" value="ECO:0007669"/>
    <property type="project" value="UniProtKB-UniRule"/>
</dbReference>
<evidence type="ECO:0000256" key="8">
    <source>
        <dbReference type="ARBA" id="ARBA00023239"/>
    </source>
</evidence>
<dbReference type="Gene3D" id="3.20.20.150">
    <property type="entry name" value="Divalent-metal-dependent TIM barrel enzymes"/>
    <property type="match status" value="1"/>
</dbReference>
<comment type="pathway">
    <text evidence="3 9">Carbohydrate metabolism; pentose and glucuronate interconversion.</text>
</comment>
<name>A0A101HL46_9BACT</name>
<dbReference type="SUPFAM" id="SSF51658">
    <property type="entry name" value="Xylose isomerase-like"/>
    <property type="match status" value="1"/>
</dbReference>
<dbReference type="InterPro" id="IPR004628">
    <property type="entry name" value="Man_deHydtase"/>
</dbReference>
<dbReference type="NCBIfam" id="TIGR00695">
    <property type="entry name" value="uxuA"/>
    <property type="match status" value="1"/>
</dbReference>
<reference evidence="11" key="1">
    <citation type="journal article" date="2015" name="MBio">
        <title>Genome-Resolved Metagenomic Analysis Reveals Roles for Candidate Phyla and Other Microbial Community Members in Biogeochemical Transformations in Oil Reservoirs.</title>
        <authorList>
            <person name="Hu P."/>
            <person name="Tom L."/>
            <person name="Singh A."/>
            <person name="Thomas B.C."/>
            <person name="Baker B.J."/>
            <person name="Piceno Y.M."/>
            <person name="Andersen G.L."/>
            <person name="Banfield J.F."/>
        </authorList>
    </citation>
    <scope>NUCLEOTIDE SEQUENCE [LARGE SCALE GENOMIC DNA]</scope>
</reference>
<evidence type="ECO:0000256" key="7">
    <source>
        <dbReference type="ARBA" id="ARBA00023211"/>
    </source>
</evidence>
<protein>
    <recommendedName>
        <fullName evidence="5 9">Mannonate dehydratase</fullName>
        <ecNumber evidence="5 9">4.2.1.8</ecNumber>
    </recommendedName>
    <alternativeName>
        <fullName evidence="9">D-mannonate hydro-lyase</fullName>
    </alternativeName>
</protein>
<dbReference type="GO" id="GO:0030145">
    <property type="term" value="F:manganese ion binding"/>
    <property type="evidence" value="ECO:0007669"/>
    <property type="project" value="TreeGrafter"/>
</dbReference>
<dbReference type="HAMAP" id="MF_00106">
    <property type="entry name" value="UxuA"/>
    <property type="match status" value="1"/>
</dbReference>
<evidence type="ECO:0000256" key="3">
    <source>
        <dbReference type="ARBA" id="ARBA00004892"/>
    </source>
</evidence>
<keyword evidence="7 9" id="KW-0464">Manganese</keyword>
<dbReference type="GO" id="GO:0042840">
    <property type="term" value="P:D-glucuronate catabolic process"/>
    <property type="evidence" value="ECO:0007669"/>
    <property type="project" value="TreeGrafter"/>
</dbReference>
<dbReference type="GO" id="GO:0008198">
    <property type="term" value="F:ferrous iron binding"/>
    <property type="evidence" value="ECO:0007669"/>
    <property type="project" value="TreeGrafter"/>
</dbReference>
<comment type="similarity">
    <text evidence="4 9">Belongs to the mannonate dehydratase family.</text>
</comment>
<dbReference type="PATRIC" id="fig|294710.3.peg.793"/>
<dbReference type="AlphaFoldDB" id="A0A101HL46"/>
<evidence type="ECO:0000256" key="5">
    <source>
        <dbReference type="ARBA" id="ARBA00012927"/>
    </source>
</evidence>
<proteinExistence type="inferred from homology"/>
<organism evidence="10 11">
    <name type="scientific">Proteiniphilum acetatigenes</name>
    <dbReference type="NCBI Taxonomy" id="294710"/>
    <lineage>
        <taxon>Bacteria</taxon>
        <taxon>Pseudomonadati</taxon>
        <taxon>Bacteroidota</taxon>
        <taxon>Bacteroidia</taxon>
        <taxon>Bacteroidales</taxon>
        <taxon>Dysgonomonadaceae</taxon>
        <taxon>Proteiniphilum</taxon>
    </lineage>
</organism>
<comment type="caution">
    <text evidence="10">The sequence shown here is derived from an EMBL/GenBank/DDBJ whole genome shotgun (WGS) entry which is preliminary data.</text>
</comment>
<gene>
    <name evidence="9" type="primary">uxuA</name>
    <name evidence="10" type="ORF">XD92_0010</name>
</gene>
<dbReference type="Pfam" id="PF03786">
    <property type="entry name" value="UxuA"/>
    <property type="match status" value="1"/>
</dbReference>
<comment type="catalytic activity">
    <reaction evidence="1 9">
        <text>D-mannonate = 2-dehydro-3-deoxy-D-gluconate + H2O</text>
        <dbReference type="Rhea" id="RHEA:20097"/>
        <dbReference type="ChEBI" id="CHEBI:15377"/>
        <dbReference type="ChEBI" id="CHEBI:17767"/>
        <dbReference type="ChEBI" id="CHEBI:57990"/>
        <dbReference type="EC" id="4.2.1.8"/>
    </reaction>
</comment>